<organism evidence="1 2">
    <name type="scientific">Paenibacillus rigui</name>
    <dbReference type="NCBI Taxonomy" id="554312"/>
    <lineage>
        <taxon>Bacteria</taxon>
        <taxon>Bacillati</taxon>
        <taxon>Bacillota</taxon>
        <taxon>Bacilli</taxon>
        <taxon>Bacillales</taxon>
        <taxon>Paenibacillaceae</taxon>
        <taxon>Paenibacillus</taxon>
    </lineage>
</organism>
<dbReference type="AlphaFoldDB" id="A0A229UKP8"/>
<dbReference type="RefSeq" id="WP_094017209.1">
    <property type="nucleotide sequence ID" value="NZ_NMQW01000036.1"/>
</dbReference>
<proteinExistence type="predicted"/>
<dbReference type="Proteomes" id="UP000215509">
    <property type="component" value="Unassembled WGS sequence"/>
</dbReference>
<evidence type="ECO:0000313" key="2">
    <source>
        <dbReference type="Proteomes" id="UP000215509"/>
    </source>
</evidence>
<comment type="caution">
    <text evidence="1">The sequence shown here is derived from an EMBL/GenBank/DDBJ whole genome shotgun (WGS) entry which is preliminary data.</text>
</comment>
<reference evidence="1 2" key="1">
    <citation type="submission" date="2017-07" db="EMBL/GenBank/DDBJ databases">
        <title>Genome sequencing and assembly of Paenibacillus rigui.</title>
        <authorList>
            <person name="Mayilraj S."/>
        </authorList>
    </citation>
    <scope>NUCLEOTIDE SEQUENCE [LARGE SCALE GENOMIC DNA]</scope>
    <source>
        <strain evidence="1 2">JCM 16352</strain>
    </source>
</reference>
<dbReference type="EMBL" id="NMQW01000036">
    <property type="protein sequence ID" value="OXM83963.1"/>
    <property type="molecule type" value="Genomic_DNA"/>
</dbReference>
<dbReference type="OrthoDB" id="2521893at2"/>
<keyword evidence="2" id="KW-1185">Reference proteome</keyword>
<accession>A0A229UKP8</accession>
<name>A0A229UKP8_9BACL</name>
<evidence type="ECO:0000313" key="1">
    <source>
        <dbReference type="EMBL" id="OXM83963.1"/>
    </source>
</evidence>
<protein>
    <submittedName>
        <fullName evidence="1">Uncharacterized protein</fullName>
    </submittedName>
</protein>
<sequence>MAYWKEIRGILPPQTIRQFKGVYNSEDSGFSTPEGFAQDIRNISSQSYPALSLKPGHSLLGSNLGGRVTGLLKWQETELHAIANGVWSKWTGIAWSSVATGLSTSADCSFANFKGNLSAINLIMANGVDAPRRYDGTTVQVLAGAPTTGNFVEQHDNRLYMATGNTISYSALSKADDWSTPKDAGQIVLETNNGQSIIGLRGGNQHLTVFKKSSIHELFGTGPNNYRLIEVANDIGAFSNKAIINAAGVLYFISNRIYQYNGGSRPDFEFSKPVQNYISGINPNATDKCVAGTNGRNVYFGIPYGTATECNLILEYDTQQGAWYVWDNIPVTQFIKQGYSAWFSGDTNGNVFMMGTGSTDNGTATHWAWISPPYGAETLARRTNWYNMYLIVDLPPGSSLNVSLNRSANDDTQWYLVKSITPQNGIQNARIIIPLATVALSNFVRVKLDGFGPFKLYEFNRQMREMPIK</sequence>
<gene>
    <name evidence="1" type="ORF">CF651_22890</name>
</gene>